<evidence type="ECO:0000256" key="1">
    <source>
        <dbReference type="ARBA" id="ARBA00022676"/>
    </source>
</evidence>
<evidence type="ECO:0000313" key="4">
    <source>
        <dbReference type="EMBL" id="MBB6038112.1"/>
    </source>
</evidence>
<dbReference type="InterPro" id="IPR007184">
    <property type="entry name" value="Mannoside_phosphorylase"/>
</dbReference>
<dbReference type="PANTHER" id="PTHR34106:SF5">
    <property type="entry name" value="GLYCOSIDASE"/>
    <property type="match status" value="1"/>
</dbReference>
<keyword evidence="1" id="KW-0328">Glycosyltransferase</keyword>
<dbReference type="Proteomes" id="UP000548476">
    <property type="component" value="Unassembled WGS sequence"/>
</dbReference>
<dbReference type="PANTHER" id="PTHR34106">
    <property type="entry name" value="GLYCOSIDASE"/>
    <property type="match status" value="1"/>
</dbReference>
<dbReference type="GO" id="GO:0016757">
    <property type="term" value="F:glycosyltransferase activity"/>
    <property type="evidence" value="ECO:0007669"/>
    <property type="project" value="UniProtKB-KW"/>
</dbReference>
<dbReference type="Pfam" id="PF04041">
    <property type="entry name" value="Glyco_hydro_130"/>
    <property type="match status" value="1"/>
</dbReference>
<evidence type="ECO:0000256" key="2">
    <source>
        <dbReference type="ARBA" id="ARBA00022679"/>
    </source>
</evidence>
<dbReference type="RefSeq" id="WP_184790915.1">
    <property type="nucleotide sequence ID" value="NZ_BONT01000047.1"/>
</dbReference>
<reference evidence="4 5" key="1">
    <citation type="submission" date="2020-08" db="EMBL/GenBank/DDBJ databases">
        <title>Genomic Encyclopedia of Type Strains, Phase IV (KMG-IV): sequencing the most valuable type-strain genomes for metagenomic binning, comparative biology and taxonomic classification.</title>
        <authorList>
            <person name="Goeker M."/>
        </authorList>
    </citation>
    <scope>NUCLEOTIDE SEQUENCE [LARGE SCALE GENOMIC DNA]</scope>
    <source>
        <strain evidence="4 5">YIM 65646</strain>
    </source>
</reference>
<dbReference type="InterPro" id="IPR023296">
    <property type="entry name" value="Glyco_hydro_beta-prop_sf"/>
</dbReference>
<keyword evidence="5" id="KW-1185">Reference proteome</keyword>
<dbReference type="PIRSF" id="PIRSF016202">
    <property type="entry name" value="PH1107"/>
    <property type="match status" value="1"/>
</dbReference>
<evidence type="ECO:0000256" key="3">
    <source>
        <dbReference type="ARBA" id="ARBA00024356"/>
    </source>
</evidence>
<accession>A0A841FX49</accession>
<dbReference type="EMBL" id="JACHGT010000015">
    <property type="protein sequence ID" value="MBB6038112.1"/>
    <property type="molecule type" value="Genomic_DNA"/>
</dbReference>
<dbReference type="Gene3D" id="2.115.10.20">
    <property type="entry name" value="Glycosyl hydrolase domain, family 43"/>
    <property type="match status" value="1"/>
</dbReference>
<name>A0A841FX49_9ACTN</name>
<proteinExistence type="inferred from homology"/>
<evidence type="ECO:0000313" key="5">
    <source>
        <dbReference type="Proteomes" id="UP000548476"/>
    </source>
</evidence>
<dbReference type="CDD" id="cd18615">
    <property type="entry name" value="GH130"/>
    <property type="match status" value="1"/>
</dbReference>
<keyword evidence="4" id="KW-0378">Hydrolase</keyword>
<sequence>MSPLSQTVPPTGRTPLFTRHPANPLLTAADWPYPVSAVCNPGAAVVDGETILLCRVEDRRGLSHLTVARSADGVGDWRVDDKPLIAPDGDDSLTAWGAGDARVTRVDELDAWVITYTALGYGGPCVAVALTRDFCSVEHMGVAMPPDNTDAALLPRRVDGEFVLLHRPISPMSRRGDVWLSRSRDLRCWYGGKTLLSTRPVPWWDSEHIGIGPPPIETDAGWLCFYHGVKRTASTPLYHVGLVLLDLDDPTRVLRRSADWVFGPAAPYEVSGDAPNVVYPTGLVHDEDAGELRLYYGAADACVAMATVRAGDGEGLLGWGVG</sequence>
<protein>
    <submittedName>
        <fullName evidence="4">Putative GH43/DUF377 family glycosyl hydrolase</fullName>
    </submittedName>
</protein>
<dbReference type="GO" id="GO:0016787">
    <property type="term" value="F:hydrolase activity"/>
    <property type="evidence" value="ECO:0007669"/>
    <property type="project" value="UniProtKB-KW"/>
</dbReference>
<organism evidence="4 5">
    <name type="scientific">Phytomonospora endophytica</name>
    <dbReference type="NCBI Taxonomy" id="714109"/>
    <lineage>
        <taxon>Bacteria</taxon>
        <taxon>Bacillati</taxon>
        <taxon>Actinomycetota</taxon>
        <taxon>Actinomycetes</taxon>
        <taxon>Micromonosporales</taxon>
        <taxon>Micromonosporaceae</taxon>
        <taxon>Phytomonospora</taxon>
    </lineage>
</organism>
<comment type="caution">
    <text evidence="4">The sequence shown here is derived from an EMBL/GenBank/DDBJ whole genome shotgun (WGS) entry which is preliminary data.</text>
</comment>
<keyword evidence="2" id="KW-0808">Transferase</keyword>
<dbReference type="AlphaFoldDB" id="A0A841FX49"/>
<comment type="similarity">
    <text evidence="3">Belongs to the glycosyl hydrolase 130 family.</text>
</comment>
<dbReference type="SUPFAM" id="SSF75005">
    <property type="entry name" value="Arabinanase/levansucrase/invertase"/>
    <property type="match status" value="1"/>
</dbReference>
<gene>
    <name evidence="4" type="ORF">HNR73_005992</name>
</gene>